<protein>
    <submittedName>
        <fullName evidence="2">Uncharacterized protein</fullName>
    </submittedName>
</protein>
<reference evidence="2 3" key="1">
    <citation type="journal article" date="2008" name="Environ. Microbiol.">
        <title>The genome of Erwinia tasmaniensis strain Et1/99, a non-pathogenic bacterium in the genus Erwinia.</title>
        <authorList>
            <person name="Kube M."/>
            <person name="Migdoll A.M."/>
            <person name="Mueller I."/>
            <person name="Kuhl H."/>
            <person name="Beck A."/>
            <person name="Reinhardt R."/>
            <person name="Geider K."/>
        </authorList>
    </citation>
    <scope>NUCLEOTIDE SEQUENCE [LARGE SCALE GENOMIC DNA]</scope>
    <source>
        <strain evidence="3">DSM 17950 / CFBP 7177 / CIP 109463 / NCPPB 4357 / Et1/99</strain>
    </source>
</reference>
<dbReference type="Proteomes" id="UP000001726">
    <property type="component" value="Chromosome"/>
</dbReference>
<keyword evidence="3" id="KW-1185">Reference proteome</keyword>
<dbReference type="AlphaFoldDB" id="B2VCT7"/>
<sequence>MPYCNASKQKETYLKEIERDDTDPVFQQVSQGSPGVSPHDKGGGLSTRSDNGRLFTFITEVRWQEAQEFRCKGYNSQVPEVDARLLTQLLDDLAAAKSRLCLQANVMVPLSSRWLLDQIVKIERLTGHLSDNLIQGWVEQVLPRKSIGGSEEAAFGSRHTAQSMVRRLESTLQTLIRVVHTLRAIDDYSTPEKWNDMLVAELTNSFASGDGNTVIRALERITAEASGHAAWASLMQIRAAAYEADKPTIFGEMIATTQREAEKANKKARELRGASQAFFSDIAAYLQSLSHDWEKALIKANQSASSPIIAYANNDGPTVPLSRSNTFPQRIKANLTKKKEQGQVVLAVAKGIAYRGARIAQHGHLTKTPLKEPEHIIADSIIRSIFWQQQQPAVKIQHASAKLLSKVGELKKIEGILASYAAADGWGSEQESRNTTVNHPGEDDLDAQVRKWVSDSIEQEKPESQLAAKVATLERLLRCDIATARNLVKRLGITEESAKNMLRRQRFAVLKMRVERSPVVTSSLRAVGKLLPDIARDLTKSITALDKALLLAESPTRDFAEVKKQAGYAQLLATKVKESLSAESARLTGRSLDEHSRGSRLAKHWANLAKEQNMGNYPPPDAEQVLFSLQEQGLLAGTLSTGDPAGYLFATRLAGELENANDDELIIPMSPEQYTALEKGLIEYIVKWGQKRTSHEVARIVIELSFEQALNTVSFNASSLFRLPYKVLKTSIKLPYNVNKVNNYTMPGHDKPYKAIYGLLGKKLKQLGFNLLTAPVPGVIKLVAGAAVTAGATLHNLRAGKGEKTFSAVYQHVAEGKQSEKIKMDSVGGMIFDSVLDTATMTTFKGARRAWQSGRSVNSAISDNAFASEHDVEKNEERHPQAQRSEMITEKDNPTWGHAAANEREAVPVSHSSPLQQQKNIKPFSDDREPGSDQPRIRHKRAVTHRAPPPILSILSMA</sequence>
<dbReference type="eggNOG" id="ENOG5030HWI">
    <property type="taxonomic scope" value="Bacteria"/>
</dbReference>
<name>B2VCT7_ERWT9</name>
<organism evidence="2 3">
    <name type="scientific">Erwinia tasmaniensis (strain DSM 17950 / CFBP 7177 / CIP 109463 / NCPPB 4357 / Et1/99)</name>
    <dbReference type="NCBI Taxonomy" id="465817"/>
    <lineage>
        <taxon>Bacteria</taxon>
        <taxon>Pseudomonadati</taxon>
        <taxon>Pseudomonadota</taxon>
        <taxon>Gammaproteobacteria</taxon>
        <taxon>Enterobacterales</taxon>
        <taxon>Erwiniaceae</taxon>
        <taxon>Erwinia</taxon>
    </lineage>
</organism>
<proteinExistence type="predicted"/>
<dbReference type="KEGG" id="eta:ETA_29920"/>
<dbReference type="RefSeq" id="WP_012442690.1">
    <property type="nucleotide sequence ID" value="NC_010694.1"/>
</dbReference>
<feature type="region of interest" description="Disordered" evidence="1">
    <location>
        <begin position="28"/>
        <end position="48"/>
    </location>
</feature>
<feature type="compositionally biased region" description="Basic and acidic residues" evidence="1">
    <location>
        <begin position="868"/>
        <end position="880"/>
    </location>
</feature>
<feature type="region of interest" description="Disordered" evidence="1">
    <location>
        <begin position="867"/>
        <end position="949"/>
    </location>
</feature>
<dbReference type="HOGENOM" id="CLU_308125_0_0_6"/>
<evidence type="ECO:0000313" key="2">
    <source>
        <dbReference type="EMBL" id="CAO98038.1"/>
    </source>
</evidence>
<dbReference type="OrthoDB" id="6631822at2"/>
<evidence type="ECO:0000256" key="1">
    <source>
        <dbReference type="SAM" id="MobiDB-lite"/>
    </source>
</evidence>
<feature type="compositionally biased region" description="Polar residues" evidence="1">
    <location>
        <begin position="910"/>
        <end position="920"/>
    </location>
</feature>
<gene>
    <name evidence="2" type="ordered locus">ETA_29920</name>
</gene>
<dbReference type="EMBL" id="CU468135">
    <property type="protein sequence ID" value="CAO98038.1"/>
    <property type="molecule type" value="Genomic_DNA"/>
</dbReference>
<evidence type="ECO:0000313" key="3">
    <source>
        <dbReference type="Proteomes" id="UP000001726"/>
    </source>
</evidence>
<accession>B2VCT7</accession>
<dbReference type="STRING" id="465817.ETA_29920"/>